<dbReference type="EMBL" id="MU006605">
    <property type="protein sequence ID" value="KAF2742662.1"/>
    <property type="molecule type" value="Genomic_DNA"/>
</dbReference>
<dbReference type="InterPro" id="IPR001452">
    <property type="entry name" value="SH3_domain"/>
</dbReference>
<feature type="region of interest" description="Disordered" evidence="7">
    <location>
        <begin position="1"/>
        <end position="49"/>
    </location>
</feature>
<dbReference type="Pfam" id="PF14604">
    <property type="entry name" value="SH3_9"/>
    <property type="match status" value="1"/>
</dbReference>
<accession>A0A6A6UWL3</accession>
<evidence type="ECO:0000256" key="2">
    <source>
        <dbReference type="ARBA" id="ARBA00022443"/>
    </source>
</evidence>
<feature type="region of interest" description="Disordered" evidence="7">
    <location>
        <begin position="80"/>
        <end position="127"/>
    </location>
</feature>
<feature type="compositionally biased region" description="Low complexity" evidence="7">
    <location>
        <begin position="280"/>
        <end position="290"/>
    </location>
</feature>
<keyword evidence="2 6" id="KW-0728">SH3 domain</keyword>
<dbReference type="OrthoDB" id="5340910at2759"/>
<evidence type="ECO:0000256" key="8">
    <source>
        <dbReference type="SAM" id="Phobius"/>
    </source>
</evidence>
<protein>
    <recommendedName>
        <fullName evidence="9">SH3 domain-containing protein</fullName>
    </recommendedName>
</protein>
<feature type="compositionally biased region" description="Polar residues" evidence="7">
    <location>
        <begin position="299"/>
        <end position="317"/>
    </location>
</feature>
<dbReference type="Gene3D" id="2.30.30.40">
    <property type="entry name" value="SH3 Domains"/>
    <property type="match status" value="1"/>
</dbReference>
<comment type="subcellular location">
    <subcellularLocation>
        <location evidence="1">Membrane</location>
        <topology evidence="1">Single-pass membrane protein</topology>
    </subcellularLocation>
</comment>
<evidence type="ECO:0000259" key="9">
    <source>
        <dbReference type="PROSITE" id="PS50002"/>
    </source>
</evidence>
<dbReference type="InterPro" id="IPR051694">
    <property type="entry name" value="Immunoregulatory_rcpt-like"/>
</dbReference>
<dbReference type="SMART" id="SM00326">
    <property type="entry name" value="SH3"/>
    <property type="match status" value="1"/>
</dbReference>
<evidence type="ECO:0000256" key="5">
    <source>
        <dbReference type="ARBA" id="ARBA00023136"/>
    </source>
</evidence>
<keyword evidence="4 8" id="KW-1133">Transmembrane helix</keyword>
<dbReference type="PROSITE" id="PS50002">
    <property type="entry name" value="SH3"/>
    <property type="match status" value="1"/>
</dbReference>
<evidence type="ECO:0000256" key="7">
    <source>
        <dbReference type="SAM" id="MobiDB-lite"/>
    </source>
</evidence>
<dbReference type="GO" id="GO:0071944">
    <property type="term" value="C:cell periphery"/>
    <property type="evidence" value="ECO:0007669"/>
    <property type="project" value="UniProtKB-ARBA"/>
</dbReference>
<evidence type="ECO:0000256" key="3">
    <source>
        <dbReference type="ARBA" id="ARBA00022692"/>
    </source>
</evidence>
<evidence type="ECO:0000256" key="6">
    <source>
        <dbReference type="PROSITE-ProRule" id="PRU00192"/>
    </source>
</evidence>
<feature type="region of interest" description="Disordered" evidence="7">
    <location>
        <begin position="499"/>
        <end position="709"/>
    </location>
</feature>
<gene>
    <name evidence="10" type="ORF">M011DRAFT_462229</name>
</gene>
<dbReference type="PANTHER" id="PTHR15549">
    <property type="entry name" value="PAIRED IMMUNOGLOBULIN-LIKE TYPE 2 RECEPTOR"/>
    <property type="match status" value="1"/>
</dbReference>
<feature type="compositionally biased region" description="Pro residues" evidence="7">
    <location>
        <begin position="564"/>
        <end position="576"/>
    </location>
</feature>
<feature type="region of interest" description="Disordered" evidence="7">
    <location>
        <begin position="280"/>
        <end position="328"/>
    </location>
</feature>
<feature type="region of interest" description="Disordered" evidence="7">
    <location>
        <begin position="403"/>
        <end position="442"/>
    </location>
</feature>
<evidence type="ECO:0000313" key="11">
    <source>
        <dbReference type="Proteomes" id="UP000799440"/>
    </source>
</evidence>
<keyword evidence="3 8" id="KW-0812">Transmembrane</keyword>
<keyword evidence="11" id="KW-1185">Reference proteome</keyword>
<feature type="transmembrane region" description="Helical" evidence="8">
    <location>
        <begin position="174"/>
        <end position="195"/>
    </location>
</feature>
<feature type="region of interest" description="Disordered" evidence="7">
    <location>
        <begin position="149"/>
        <end position="168"/>
    </location>
</feature>
<dbReference type="SUPFAM" id="SSF50044">
    <property type="entry name" value="SH3-domain"/>
    <property type="match status" value="1"/>
</dbReference>
<organism evidence="10 11">
    <name type="scientific">Sporormia fimetaria CBS 119925</name>
    <dbReference type="NCBI Taxonomy" id="1340428"/>
    <lineage>
        <taxon>Eukaryota</taxon>
        <taxon>Fungi</taxon>
        <taxon>Dikarya</taxon>
        <taxon>Ascomycota</taxon>
        <taxon>Pezizomycotina</taxon>
        <taxon>Dothideomycetes</taxon>
        <taxon>Pleosporomycetidae</taxon>
        <taxon>Pleosporales</taxon>
        <taxon>Sporormiaceae</taxon>
        <taxon>Sporormia</taxon>
    </lineage>
</organism>
<evidence type="ECO:0000256" key="1">
    <source>
        <dbReference type="ARBA" id="ARBA00004167"/>
    </source>
</evidence>
<dbReference type="AlphaFoldDB" id="A0A6A6UWL3"/>
<feature type="compositionally biased region" description="Basic residues" evidence="7">
    <location>
        <begin position="1"/>
        <end position="13"/>
    </location>
</feature>
<reference evidence="10" key="1">
    <citation type="journal article" date="2020" name="Stud. Mycol.">
        <title>101 Dothideomycetes genomes: a test case for predicting lifestyles and emergence of pathogens.</title>
        <authorList>
            <person name="Haridas S."/>
            <person name="Albert R."/>
            <person name="Binder M."/>
            <person name="Bloem J."/>
            <person name="Labutti K."/>
            <person name="Salamov A."/>
            <person name="Andreopoulos B."/>
            <person name="Baker S."/>
            <person name="Barry K."/>
            <person name="Bills G."/>
            <person name="Bluhm B."/>
            <person name="Cannon C."/>
            <person name="Castanera R."/>
            <person name="Culley D."/>
            <person name="Daum C."/>
            <person name="Ezra D."/>
            <person name="Gonzalez J."/>
            <person name="Henrissat B."/>
            <person name="Kuo A."/>
            <person name="Liang C."/>
            <person name="Lipzen A."/>
            <person name="Lutzoni F."/>
            <person name="Magnuson J."/>
            <person name="Mondo S."/>
            <person name="Nolan M."/>
            <person name="Ohm R."/>
            <person name="Pangilinan J."/>
            <person name="Park H.-J."/>
            <person name="Ramirez L."/>
            <person name="Alfaro M."/>
            <person name="Sun H."/>
            <person name="Tritt A."/>
            <person name="Yoshinaga Y."/>
            <person name="Zwiers L.-H."/>
            <person name="Turgeon B."/>
            <person name="Goodwin S."/>
            <person name="Spatafora J."/>
            <person name="Crous P."/>
            <person name="Grigoriev I."/>
        </authorList>
    </citation>
    <scope>NUCLEOTIDE SEQUENCE</scope>
    <source>
        <strain evidence="10">CBS 119925</strain>
    </source>
</reference>
<dbReference type="GO" id="GO:0016020">
    <property type="term" value="C:membrane"/>
    <property type="evidence" value="ECO:0007669"/>
    <property type="project" value="UniProtKB-SubCell"/>
</dbReference>
<dbReference type="Proteomes" id="UP000799440">
    <property type="component" value="Unassembled WGS sequence"/>
</dbReference>
<proteinExistence type="predicted"/>
<feature type="region of interest" description="Disordered" evidence="7">
    <location>
        <begin position="340"/>
        <end position="359"/>
    </location>
</feature>
<feature type="compositionally biased region" description="Low complexity" evidence="7">
    <location>
        <begin position="117"/>
        <end position="127"/>
    </location>
</feature>
<dbReference type="InterPro" id="IPR036028">
    <property type="entry name" value="SH3-like_dom_sf"/>
</dbReference>
<feature type="compositionally biased region" description="Low complexity" evidence="7">
    <location>
        <begin position="690"/>
        <end position="699"/>
    </location>
</feature>
<keyword evidence="5 8" id="KW-0472">Membrane</keyword>
<sequence length="709" mass="73112">MAHHHHARIHHLLPRQMTRPRPDEEEEEEEEEEERPRPPPPRPNREENVATVIETVVRSLPKTFDGDAVWVTEAPKTLIEPVVRPPRTTEEPDTPTPIQTSARPTPTGESDPEEETPSTTASPRTPASTLLVATSSPILGGLASSATGIASSTASPANETDAADSGGMSGGAKAGLALGILFVIGALLAGVLFLYRRKKNQADQQKADNEKSAFEFAAAPPKSAVVEPAPSIRTQRTLSTAPRLSLRPVTQFLPGFGENRKSGGNLLSVAAAAPAAAASHSLSPEHAASPWERPGAANAQGSPQNPFNDPVSRSNSPPQNPFEPHTASPASTAVLNEAPPAAAQPTGSQDFPTPAPANAAAAPVDAIPAALTPGPAPAPASAAPVVAAAVAAAAVPIAAAAASRNDMSPPQASPAWTEDLPASPGPAPTGPPPIAGAAGMAHPPAPNNVYRVQLDFKPSMHDELELHAGQVVRMLHEYDDGWALCVRMDRSHQGVVPRTCLSKHPIKPRNGPPRQGPPGPRMRGPPPNGHPMGPPHGHPMGPPNGRPMGPPRGPPMGSPNGQPMGPPMGPAAPRPLTPSSNGRNSPHPPALSPANGRMSPAPRSMSPGPRSMSPGPRNMPPMSLSPMGPGRPRAHSNAPYAGAPRSMSPGPYGGGPQHMPPPPKVGRPRSQSASQVMARRASPPGPSPMNPNSSGSAMPARKPVPGMAM</sequence>
<feature type="compositionally biased region" description="Low complexity" evidence="7">
    <location>
        <begin position="596"/>
        <end position="631"/>
    </location>
</feature>
<feature type="domain" description="SH3" evidence="9">
    <location>
        <begin position="445"/>
        <end position="506"/>
    </location>
</feature>
<evidence type="ECO:0000313" key="10">
    <source>
        <dbReference type="EMBL" id="KAF2742662.1"/>
    </source>
</evidence>
<feature type="compositionally biased region" description="Pro residues" evidence="7">
    <location>
        <begin position="423"/>
        <end position="434"/>
    </location>
</feature>
<name>A0A6A6UWL3_9PLEO</name>
<feature type="compositionally biased region" description="Pro residues" evidence="7">
    <location>
        <begin position="510"/>
        <end position="557"/>
    </location>
</feature>
<evidence type="ECO:0000256" key="4">
    <source>
        <dbReference type="ARBA" id="ARBA00022989"/>
    </source>
</evidence>
<feature type="compositionally biased region" description="Acidic residues" evidence="7">
    <location>
        <begin position="23"/>
        <end position="33"/>
    </location>
</feature>